<evidence type="ECO:0000313" key="2">
    <source>
        <dbReference type="Proteomes" id="UP000317835"/>
    </source>
</evidence>
<dbReference type="EMBL" id="CP036426">
    <property type="protein sequence ID" value="QDV38236.1"/>
    <property type="molecule type" value="Genomic_DNA"/>
</dbReference>
<evidence type="ECO:0000313" key="1">
    <source>
        <dbReference type="EMBL" id="QDV38236.1"/>
    </source>
</evidence>
<dbReference type="KEGG" id="tpla:ElP_61870"/>
<name>A0A518HC52_9BACT</name>
<sequence>MIHPVLSGLLKWIDWNLEKIAAHALSADEVEASVDRAFLLRERRDGSFQMFAEVPSGHRIWMIWWYDREDEPIPDSFGDLEDPADFVITADGGESS</sequence>
<dbReference type="Proteomes" id="UP000317835">
    <property type="component" value="Chromosome"/>
</dbReference>
<proteinExistence type="predicted"/>
<reference evidence="1 2" key="1">
    <citation type="submission" date="2019-02" db="EMBL/GenBank/DDBJ databases">
        <title>Deep-cultivation of Planctomycetes and their phenomic and genomic characterization uncovers novel biology.</title>
        <authorList>
            <person name="Wiegand S."/>
            <person name="Jogler M."/>
            <person name="Boedeker C."/>
            <person name="Pinto D."/>
            <person name="Vollmers J."/>
            <person name="Rivas-Marin E."/>
            <person name="Kohn T."/>
            <person name="Peeters S.H."/>
            <person name="Heuer A."/>
            <person name="Rast P."/>
            <person name="Oberbeckmann S."/>
            <person name="Bunk B."/>
            <person name="Jeske O."/>
            <person name="Meyerdierks A."/>
            <person name="Storesund J.E."/>
            <person name="Kallscheuer N."/>
            <person name="Luecker S."/>
            <person name="Lage O.M."/>
            <person name="Pohl T."/>
            <person name="Merkel B.J."/>
            <person name="Hornburger P."/>
            <person name="Mueller R.-W."/>
            <person name="Bruemmer F."/>
            <person name="Labrenz M."/>
            <person name="Spormann A.M."/>
            <person name="Op den Camp H."/>
            <person name="Overmann J."/>
            <person name="Amann R."/>
            <person name="Jetten M.S.M."/>
            <person name="Mascher T."/>
            <person name="Medema M.H."/>
            <person name="Devos D.P."/>
            <person name="Kaster A.-K."/>
            <person name="Ovreas L."/>
            <person name="Rohde M."/>
            <person name="Galperin M.Y."/>
            <person name="Jogler C."/>
        </authorList>
    </citation>
    <scope>NUCLEOTIDE SEQUENCE [LARGE SCALE GENOMIC DNA]</scope>
    <source>
        <strain evidence="1 2">ElP</strain>
    </source>
</reference>
<protein>
    <submittedName>
        <fullName evidence="1">Uncharacterized protein</fullName>
    </submittedName>
</protein>
<dbReference type="AlphaFoldDB" id="A0A518HC52"/>
<gene>
    <name evidence="1" type="ORF">ElP_61870</name>
</gene>
<accession>A0A518HC52</accession>
<organism evidence="1 2">
    <name type="scientific">Tautonia plasticadhaerens</name>
    <dbReference type="NCBI Taxonomy" id="2527974"/>
    <lineage>
        <taxon>Bacteria</taxon>
        <taxon>Pseudomonadati</taxon>
        <taxon>Planctomycetota</taxon>
        <taxon>Planctomycetia</taxon>
        <taxon>Isosphaerales</taxon>
        <taxon>Isosphaeraceae</taxon>
        <taxon>Tautonia</taxon>
    </lineage>
</organism>
<keyword evidence="2" id="KW-1185">Reference proteome</keyword>